<evidence type="ECO:0000313" key="1">
    <source>
        <dbReference type="EMBL" id="KAH3860653.1"/>
    </source>
</evidence>
<accession>A0A9D4RAU5</accession>
<proteinExistence type="predicted"/>
<dbReference type="EMBL" id="JAIWYP010000002">
    <property type="protein sequence ID" value="KAH3860653.1"/>
    <property type="molecule type" value="Genomic_DNA"/>
</dbReference>
<gene>
    <name evidence="1" type="ORF">DPMN_023563</name>
</gene>
<organism evidence="1 2">
    <name type="scientific">Dreissena polymorpha</name>
    <name type="common">Zebra mussel</name>
    <name type="synonym">Mytilus polymorpha</name>
    <dbReference type="NCBI Taxonomy" id="45954"/>
    <lineage>
        <taxon>Eukaryota</taxon>
        <taxon>Metazoa</taxon>
        <taxon>Spiralia</taxon>
        <taxon>Lophotrochozoa</taxon>
        <taxon>Mollusca</taxon>
        <taxon>Bivalvia</taxon>
        <taxon>Autobranchia</taxon>
        <taxon>Heteroconchia</taxon>
        <taxon>Euheterodonta</taxon>
        <taxon>Imparidentia</taxon>
        <taxon>Neoheterodontei</taxon>
        <taxon>Myida</taxon>
        <taxon>Dreissenoidea</taxon>
        <taxon>Dreissenidae</taxon>
        <taxon>Dreissena</taxon>
    </lineage>
</organism>
<evidence type="ECO:0000313" key="2">
    <source>
        <dbReference type="Proteomes" id="UP000828390"/>
    </source>
</evidence>
<name>A0A9D4RAU5_DREPO</name>
<reference evidence="1" key="1">
    <citation type="journal article" date="2019" name="bioRxiv">
        <title>The Genome of the Zebra Mussel, Dreissena polymorpha: A Resource for Invasive Species Research.</title>
        <authorList>
            <person name="McCartney M.A."/>
            <person name="Auch B."/>
            <person name="Kono T."/>
            <person name="Mallez S."/>
            <person name="Zhang Y."/>
            <person name="Obille A."/>
            <person name="Becker A."/>
            <person name="Abrahante J.E."/>
            <person name="Garbe J."/>
            <person name="Badalamenti J.P."/>
            <person name="Herman A."/>
            <person name="Mangelson H."/>
            <person name="Liachko I."/>
            <person name="Sullivan S."/>
            <person name="Sone E.D."/>
            <person name="Koren S."/>
            <person name="Silverstein K.A.T."/>
            <person name="Beckman K.B."/>
            <person name="Gohl D.M."/>
        </authorList>
    </citation>
    <scope>NUCLEOTIDE SEQUENCE</scope>
    <source>
        <strain evidence="1">Duluth1</strain>
        <tissue evidence="1">Whole animal</tissue>
    </source>
</reference>
<protein>
    <submittedName>
        <fullName evidence="1">Uncharacterized protein</fullName>
    </submittedName>
</protein>
<dbReference type="Proteomes" id="UP000828390">
    <property type="component" value="Unassembled WGS sequence"/>
</dbReference>
<sequence>MWTEYCSDLYGSCRCRCSIRSNCLNKSDLSLLQNNPISVNQTSVSYRTTQSL</sequence>
<comment type="caution">
    <text evidence="1">The sequence shown here is derived from an EMBL/GenBank/DDBJ whole genome shotgun (WGS) entry which is preliminary data.</text>
</comment>
<keyword evidence="2" id="KW-1185">Reference proteome</keyword>
<reference evidence="1" key="2">
    <citation type="submission" date="2020-11" db="EMBL/GenBank/DDBJ databases">
        <authorList>
            <person name="McCartney M.A."/>
            <person name="Auch B."/>
            <person name="Kono T."/>
            <person name="Mallez S."/>
            <person name="Becker A."/>
            <person name="Gohl D.M."/>
            <person name="Silverstein K.A.T."/>
            <person name="Koren S."/>
            <person name="Bechman K.B."/>
            <person name="Herman A."/>
            <person name="Abrahante J.E."/>
            <person name="Garbe J."/>
        </authorList>
    </citation>
    <scope>NUCLEOTIDE SEQUENCE</scope>
    <source>
        <strain evidence="1">Duluth1</strain>
        <tissue evidence="1">Whole animal</tissue>
    </source>
</reference>
<dbReference type="AlphaFoldDB" id="A0A9D4RAU5"/>